<dbReference type="EMBL" id="JAUYVI010000006">
    <property type="protein sequence ID" value="MDQ7250255.1"/>
    <property type="molecule type" value="Genomic_DNA"/>
</dbReference>
<evidence type="ECO:0000259" key="1">
    <source>
        <dbReference type="Pfam" id="PF03781"/>
    </source>
</evidence>
<comment type="caution">
    <text evidence="2">The sequence shown here is derived from an EMBL/GenBank/DDBJ whole genome shotgun (WGS) entry which is preliminary data.</text>
</comment>
<name>A0ABU0YRA9_9PROT</name>
<sequence>MQPFEWVDPTTRYAWGDRAVDACLYANGLDRTAAAQDWKKNAEPDLLEYLPTNKGVLDCDDGAAYTAPVGSYKPNALGLHDTIGNVWEWSADCIADRNEWPEGAYYPPCIARGGSWLSNLDELSGEVEQRFLASEHREHVGFRVVRLLSD</sequence>
<organism evidence="2 3">
    <name type="scientific">Dongia sedimenti</name>
    <dbReference type="NCBI Taxonomy" id="3064282"/>
    <lineage>
        <taxon>Bacteria</taxon>
        <taxon>Pseudomonadati</taxon>
        <taxon>Pseudomonadota</taxon>
        <taxon>Alphaproteobacteria</taxon>
        <taxon>Rhodospirillales</taxon>
        <taxon>Dongiaceae</taxon>
        <taxon>Dongia</taxon>
    </lineage>
</organism>
<reference evidence="3" key="1">
    <citation type="submission" date="2023-08" db="EMBL/GenBank/DDBJ databases">
        <title>Rhodospirillaceae gen. nov., a novel taxon isolated from the Yangtze River Yuezi River estuary sludge.</title>
        <authorList>
            <person name="Ruan L."/>
        </authorList>
    </citation>
    <scope>NUCLEOTIDE SEQUENCE [LARGE SCALE GENOMIC DNA]</scope>
    <source>
        <strain evidence="3">R-7</strain>
    </source>
</reference>
<feature type="domain" description="Sulfatase-modifying factor enzyme-like" evidence="1">
    <location>
        <begin position="57"/>
        <end position="146"/>
    </location>
</feature>
<protein>
    <submittedName>
        <fullName evidence="2">SUMF1/EgtB/PvdO family nonheme iron enzyme</fullName>
    </submittedName>
</protein>
<dbReference type="PANTHER" id="PTHR23150:SF19">
    <property type="entry name" value="FORMYLGLYCINE-GENERATING ENZYME"/>
    <property type="match status" value="1"/>
</dbReference>
<proteinExistence type="predicted"/>
<dbReference type="Gene3D" id="3.90.1580.10">
    <property type="entry name" value="paralog of FGE (formylglycine-generating enzyme)"/>
    <property type="match status" value="1"/>
</dbReference>
<keyword evidence="3" id="KW-1185">Reference proteome</keyword>
<dbReference type="InterPro" id="IPR005532">
    <property type="entry name" value="SUMF_dom"/>
</dbReference>
<dbReference type="InterPro" id="IPR016187">
    <property type="entry name" value="CTDL_fold"/>
</dbReference>
<dbReference type="InterPro" id="IPR051043">
    <property type="entry name" value="Sulfatase_Mod_Factor_Kinase"/>
</dbReference>
<evidence type="ECO:0000313" key="3">
    <source>
        <dbReference type="Proteomes" id="UP001230156"/>
    </source>
</evidence>
<dbReference type="PANTHER" id="PTHR23150">
    <property type="entry name" value="SULFATASE MODIFYING FACTOR 1, 2"/>
    <property type="match status" value="1"/>
</dbReference>
<evidence type="ECO:0000313" key="2">
    <source>
        <dbReference type="EMBL" id="MDQ7250255.1"/>
    </source>
</evidence>
<dbReference type="Pfam" id="PF03781">
    <property type="entry name" value="FGE-sulfatase"/>
    <property type="match status" value="1"/>
</dbReference>
<accession>A0ABU0YRA9</accession>
<dbReference type="RefSeq" id="WP_379959273.1">
    <property type="nucleotide sequence ID" value="NZ_JAUYVI010000006.1"/>
</dbReference>
<dbReference type="SUPFAM" id="SSF56436">
    <property type="entry name" value="C-type lectin-like"/>
    <property type="match status" value="1"/>
</dbReference>
<dbReference type="InterPro" id="IPR042095">
    <property type="entry name" value="SUMF_sf"/>
</dbReference>
<gene>
    <name evidence="2" type="ORF">Q8A70_21370</name>
</gene>
<dbReference type="Proteomes" id="UP001230156">
    <property type="component" value="Unassembled WGS sequence"/>
</dbReference>